<evidence type="ECO:0000256" key="1">
    <source>
        <dbReference type="SAM" id="MobiDB-lite"/>
    </source>
</evidence>
<dbReference type="EMBL" id="JACXSS010000001">
    <property type="protein sequence ID" value="MBD9357489.1"/>
    <property type="molecule type" value="Genomic_DNA"/>
</dbReference>
<keyword evidence="4" id="KW-1185">Reference proteome</keyword>
<feature type="domain" description="Zona occludens toxin N-terminal" evidence="2">
    <location>
        <begin position="1"/>
        <end position="223"/>
    </location>
</feature>
<evidence type="ECO:0000313" key="4">
    <source>
        <dbReference type="Proteomes" id="UP000652176"/>
    </source>
</evidence>
<evidence type="ECO:0000313" key="3">
    <source>
        <dbReference type="EMBL" id="MBD9357489.1"/>
    </source>
</evidence>
<feature type="compositionally biased region" description="Polar residues" evidence="1">
    <location>
        <begin position="409"/>
        <end position="418"/>
    </location>
</feature>
<dbReference type="Proteomes" id="UP000652176">
    <property type="component" value="Unassembled WGS sequence"/>
</dbReference>
<protein>
    <submittedName>
        <fullName evidence="3">Zonular occludens toxin</fullName>
    </submittedName>
</protein>
<gene>
    <name evidence="3" type="ORF">IE877_16670</name>
</gene>
<accession>A0ABR9D5K1</accession>
<dbReference type="InterPro" id="IPR008900">
    <property type="entry name" value="Zot_N"/>
</dbReference>
<dbReference type="RefSeq" id="WP_192375764.1">
    <property type="nucleotide sequence ID" value="NZ_CAJHIV010000001.1"/>
</dbReference>
<organism evidence="3 4">
    <name type="scientific">Methylomonas albis</name>
    <dbReference type="NCBI Taxonomy" id="1854563"/>
    <lineage>
        <taxon>Bacteria</taxon>
        <taxon>Pseudomonadati</taxon>
        <taxon>Pseudomonadota</taxon>
        <taxon>Gammaproteobacteria</taxon>
        <taxon>Methylococcales</taxon>
        <taxon>Methylococcaceae</taxon>
        <taxon>Methylomonas</taxon>
    </lineage>
</organism>
<feature type="region of interest" description="Disordered" evidence="1">
    <location>
        <begin position="283"/>
        <end position="313"/>
    </location>
</feature>
<proteinExistence type="predicted"/>
<sequence>MIIFHEGLPRSGKSYEAAINRIIPALQAGRKVFAYIEGLNHEKFAEITGKPLDEIKGRVEHRTLTTQEYAALADEEKQRVSKGKDSWTIKTYPGLLHQVDAEQVKTIYDHVENDSLVIIDELQDFWPSDRAKLGDGITQFITQHGHRGLDIVVMGQDHRDCHALWKRRIDQLITFVKLDAVGMADRYTWTTFKANKGKFVQLRSGQGKYDEKYFGLYKSHTDGTSNKATYNDDRANLLKSSAIRYGLPGALAVGVVAVWYLVSFMTGGQDVVKVAKASTAEVQQGQVEQRATARRPEPEQARAEQEKPKELPKAMSHAQYIEQIVTKFKPRLAGLITGTGPRGEPKTVGYVEFMDETNHVKERFDLKQLESFGWAWGVRPYGLELHRGMQSIAVTAWPIDVYGKVPQSTQTRLNSDENPTFRAANVERS</sequence>
<evidence type="ECO:0000259" key="2">
    <source>
        <dbReference type="Pfam" id="PF05707"/>
    </source>
</evidence>
<dbReference type="Pfam" id="PF05707">
    <property type="entry name" value="Zot"/>
    <property type="match status" value="1"/>
</dbReference>
<feature type="region of interest" description="Disordered" evidence="1">
    <location>
        <begin position="409"/>
        <end position="429"/>
    </location>
</feature>
<reference evidence="3 4" key="1">
    <citation type="submission" date="2020-09" db="EMBL/GenBank/DDBJ databases">
        <title>Methylomonas albis sp. nov. and Methylomonas fluvii sp. nov.: Two cold-adapted methanotrophs from the River Elbe and an amended description of Methylovulum psychrotolerans strain Eb1.</title>
        <authorList>
            <person name="Bussmann I.K."/>
            <person name="Klings K.-W."/>
            <person name="Warnstedt J."/>
            <person name="Hoppert M."/>
            <person name="Saborowski A."/>
            <person name="Horn F."/>
            <person name="Liebner S."/>
        </authorList>
    </citation>
    <scope>NUCLEOTIDE SEQUENCE [LARGE SCALE GENOMIC DNA]</scope>
    <source>
        <strain evidence="3 4">EbA</strain>
    </source>
</reference>
<comment type="caution">
    <text evidence="3">The sequence shown here is derived from an EMBL/GenBank/DDBJ whole genome shotgun (WGS) entry which is preliminary data.</text>
</comment>
<name>A0ABR9D5K1_9GAMM</name>
<dbReference type="Gene3D" id="3.40.50.300">
    <property type="entry name" value="P-loop containing nucleotide triphosphate hydrolases"/>
    <property type="match status" value="1"/>
</dbReference>
<dbReference type="InterPro" id="IPR027417">
    <property type="entry name" value="P-loop_NTPase"/>
</dbReference>
<feature type="compositionally biased region" description="Basic and acidic residues" evidence="1">
    <location>
        <begin position="294"/>
        <end position="312"/>
    </location>
</feature>